<dbReference type="PANTHER" id="PTHR47423">
    <property type="entry name" value="G-PATCH DOMAIN CONTAINING PROTEIN"/>
    <property type="match status" value="1"/>
</dbReference>
<feature type="region of interest" description="Disordered" evidence="1">
    <location>
        <begin position="522"/>
        <end position="568"/>
    </location>
</feature>
<reference evidence="3 4" key="1">
    <citation type="submission" date="2023-10" db="EMBL/GenBank/DDBJ databases">
        <authorList>
            <person name="Maclean D."/>
            <person name="Macfadyen A."/>
        </authorList>
    </citation>
    <scope>NUCLEOTIDE SEQUENCE [LARGE SCALE GENOMIC DNA]</scope>
</reference>
<accession>A0AAV1I240</accession>
<dbReference type="Proteomes" id="UP001314263">
    <property type="component" value="Unassembled WGS sequence"/>
</dbReference>
<feature type="compositionally biased region" description="Basic residues" evidence="1">
    <location>
        <begin position="531"/>
        <end position="547"/>
    </location>
</feature>
<dbReference type="InterPro" id="IPR000467">
    <property type="entry name" value="G_patch_dom"/>
</dbReference>
<dbReference type="SMART" id="SM00443">
    <property type="entry name" value="G_patch"/>
    <property type="match status" value="1"/>
</dbReference>
<evidence type="ECO:0000313" key="3">
    <source>
        <dbReference type="EMBL" id="CAK0763991.1"/>
    </source>
</evidence>
<evidence type="ECO:0000256" key="1">
    <source>
        <dbReference type="SAM" id="MobiDB-lite"/>
    </source>
</evidence>
<dbReference type="GO" id="GO:0003676">
    <property type="term" value="F:nucleic acid binding"/>
    <property type="evidence" value="ECO:0007669"/>
    <property type="project" value="InterPro"/>
</dbReference>
<feature type="domain" description="G-patch" evidence="2">
    <location>
        <begin position="587"/>
        <end position="632"/>
    </location>
</feature>
<sequence>MPRNSKNKGDVYGPRGRHKGRGRGRGAGVREDRKSSPSIAGQTLQIGGVTIRISGGEVASMSTGKRRARGASARRAAEEDSTRDMDAAESTDEALADYLHNVGAVNTNSESGEEATETALKGTDLFIQGPIGEGPAVEEQGIYFPGLEHAIDLSTSSGEADSENVTDDSDSDEVSIADLVGNFSDGLKLEHAFPVFYNDIHDSGGATPGTKSSRRERKTSFATPGANGKLLPGEKARLKRARVEAKRAARSVGQGFNAASVVREIQAFVEAEGDIKAFPPTSMYGLAFTQKAAALYGLSSSPQGSGRKRFVMVRATKRTQLPDMAGQERLREMLAAHSSTLDSLKLGSKTAAASRAAKASKQPAAKRVLSAANPRPRYNVPVAFMSSGVVDPYEVEQAVIEPPRQAAAADQPSLHPSIADLPSTRAGLGAEPSSIAMDLEEGLIPAGHLSEPEAQAQREQDLHRSEASAPSVLGLGFGPDMRASKRTHSEVGGCSSSKVTASEITASGTDDIEELSSIPHLKPGVFTTKSQYRKANKKRDKLARRASRSAPGGKQGQQHQHQQGLKSPATPMLTEMGFVFGKFEQHTTGFGSRMLAKMGYEGEGSGLGRNQQGRAEPITATMRPKQLGLGAN</sequence>
<dbReference type="Pfam" id="PF01585">
    <property type="entry name" value="G-patch"/>
    <property type="match status" value="1"/>
</dbReference>
<dbReference type="PANTHER" id="PTHR47423:SF2">
    <property type="entry name" value="PROTEIN SQS1"/>
    <property type="match status" value="1"/>
</dbReference>
<evidence type="ECO:0000259" key="2">
    <source>
        <dbReference type="PROSITE" id="PS50174"/>
    </source>
</evidence>
<comment type="caution">
    <text evidence="3">The sequence shown here is derived from an EMBL/GenBank/DDBJ whole genome shotgun (WGS) entry which is preliminary data.</text>
</comment>
<name>A0AAV1I240_9CHLO</name>
<organism evidence="3 4">
    <name type="scientific">Coccomyxa viridis</name>
    <dbReference type="NCBI Taxonomy" id="1274662"/>
    <lineage>
        <taxon>Eukaryota</taxon>
        <taxon>Viridiplantae</taxon>
        <taxon>Chlorophyta</taxon>
        <taxon>core chlorophytes</taxon>
        <taxon>Trebouxiophyceae</taxon>
        <taxon>Trebouxiophyceae incertae sedis</taxon>
        <taxon>Coccomyxaceae</taxon>
        <taxon>Coccomyxa</taxon>
    </lineage>
</organism>
<feature type="region of interest" description="Disordered" evidence="1">
    <location>
        <begin position="403"/>
        <end position="425"/>
    </location>
</feature>
<gene>
    <name evidence="3" type="ORF">CVIRNUC_003113</name>
</gene>
<dbReference type="AlphaFoldDB" id="A0AAV1I240"/>
<feature type="region of interest" description="Disordered" evidence="1">
    <location>
        <begin position="603"/>
        <end position="632"/>
    </location>
</feature>
<feature type="compositionally biased region" description="Basic residues" evidence="1">
    <location>
        <begin position="15"/>
        <end position="24"/>
    </location>
</feature>
<feature type="region of interest" description="Disordered" evidence="1">
    <location>
        <begin position="203"/>
        <end position="233"/>
    </location>
</feature>
<keyword evidence="4" id="KW-1185">Reference proteome</keyword>
<feature type="compositionally biased region" description="Basic and acidic residues" evidence="1">
    <location>
        <begin position="75"/>
        <end position="86"/>
    </location>
</feature>
<protein>
    <recommendedName>
        <fullName evidence="2">G-patch domain-containing protein</fullName>
    </recommendedName>
</protein>
<feature type="region of interest" description="Disordered" evidence="1">
    <location>
        <begin position="1"/>
        <end position="86"/>
    </location>
</feature>
<dbReference type="EMBL" id="CAUYUE010000004">
    <property type="protein sequence ID" value="CAK0763991.1"/>
    <property type="molecule type" value="Genomic_DNA"/>
</dbReference>
<evidence type="ECO:0000313" key="4">
    <source>
        <dbReference type="Proteomes" id="UP001314263"/>
    </source>
</evidence>
<proteinExistence type="predicted"/>
<feature type="compositionally biased region" description="Polar residues" evidence="1">
    <location>
        <begin position="36"/>
        <end position="45"/>
    </location>
</feature>
<dbReference type="PROSITE" id="PS50174">
    <property type="entry name" value="G_PATCH"/>
    <property type="match status" value="1"/>
</dbReference>